<evidence type="ECO:0000313" key="11">
    <source>
        <dbReference type="EMBL" id="NOL59735.1"/>
    </source>
</evidence>
<dbReference type="EMBL" id="JABGBP010000085">
    <property type="protein sequence ID" value="NOL59735.1"/>
    <property type="molecule type" value="Genomic_DNA"/>
</dbReference>
<keyword evidence="2 7" id="KW-0698">rRNA processing</keyword>
<feature type="binding site" evidence="7 8">
    <location>
        <position position="60"/>
    </location>
    <ligand>
        <name>S-adenosyl-L-methionine</name>
        <dbReference type="ChEBI" id="CHEBI:59789"/>
    </ligand>
</feature>
<organism evidence="10 12">
    <name type="scientific">Ferroplasma acidiphilum</name>
    <dbReference type="NCBI Taxonomy" id="74969"/>
    <lineage>
        <taxon>Archaea</taxon>
        <taxon>Methanobacteriati</taxon>
        <taxon>Thermoplasmatota</taxon>
        <taxon>Thermoplasmata</taxon>
        <taxon>Thermoplasmatales</taxon>
        <taxon>Ferroplasmaceae</taxon>
        <taxon>Ferroplasma</taxon>
    </lineage>
</organism>
<evidence type="ECO:0000313" key="10">
    <source>
        <dbReference type="EMBL" id="ARD83983.1"/>
    </source>
</evidence>
<evidence type="ECO:0000256" key="7">
    <source>
        <dbReference type="HAMAP-Rule" id="MF_00607"/>
    </source>
</evidence>
<evidence type="ECO:0000256" key="4">
    <source>
        <dbReference type="ARBA" id="ARBA00022679"/>
    </source>
</evidence>
<dbReference type="PANTHER" id="PTHR11727:SF7">
    <property type="entry name" value="DIMETHYLADENOSINE TRANSFERASE-RELATED"/>
    <property type="match status" value="1"/>
</dbReference>
<sequence length="239" mass="27176">MTVNFSKKYGQVFLNDKNIAAKEVRLLGIEPGDHVLEIGPGHGILTGILLSEPVKLTAIEPDHRFYESLKISYHDHIASGKFNIIKESFLDTEPSYFDHIIGNIPYNISSPILFKILDFNFKSSILMVQKEFARRLVAKPGTKEYSRITINTSVRSTIKILFNVTRKVFSPVPDVDSAVISIIKKDVDIDLANFDKFIAKIFSMRRKKLSTILNYNGPLSEKRPEELDLSQLLTLYSRN</sequence>
<dbReference type="GO" id="GO:0003723">
    <property type="term" value="F:RNA binding"/>
    <property type="evidence" value="ECO:0007669"/>
    <property type="project" value="UniProtKB-UniRule"/>
</dbReference>
<dbReference type="GO" id="GO:0005737">
    <property type="term" value="C:cytoplasm"/>
    <property type="evidence" value="ECO:0007669"/>
    <property type="project" value="UniProtKB-SubCell"/>
</dbReference>
<dbReference type="OrthoDB" id="9883at2157"/>
<evidence type="ECO:0000256" key="6">
    <source>
        <dbReference type="ARBA" id="ARBA00022884"/>
    </source>
</evidence>
<comment type="similarity">
    <text evidence="7">Belongs to the class I-like SAM-binding methyltransferase superfamily. rRNA adenine N(6)-methyltransferase family. RsmA subfamily.</text>
</comment>
<dbReference type="Proteomes" id="UP000546917">
    <property type="component" value="Unassembled WGS sequence"/>
</dbReference>
<dbReference type="SUPFAM" id="SSF53335">
    <property type="entry name" value="S-adenosyl-L-methionine-dependent methyltransferases"/>
    <property type="match status" value="1"/>
</dbReference>
<keyword evidence="6 7" id="KW-0694">RNA-binding</keyword>
<dbReference type="GeneID" id="84218539"/>
<reference evidence="11 13" key="2">
    <citation type="submission" date="2020-05" db="EMBL/GenBank/DDBJ databases">
        <authorList>
            <person name="Zhang R."/>
        </authorList>
    </citation>
    <scope>NUCLEOTIDE SEQUENCE [LARGE SCALE GENOMIC DNA]</scope>
    <source>
        <strain evidence="11 13">DSM 28986</strain>
    </source>
</reference>
<dbReference type="EC" id="2.1.1.-" evidence="7"/>
<comment type="caution">
    <text evidence="7 8">Lacks conserved residue(s) required for the propagation of feature annotation.</text>
</comment>
<dbReference type="CDD" id="cd02440">
    <property type="entry name" value="AdoMet_MTases"/>
    <property type="match status" value="1"/>
</dbReference>
<dbReference type="InterPro" id="IPR020598">
    <property type="entry name" value="rRNA_Ade_methylase_Trfase_N"/>
</dbReference>
<keyword evidence="5 7" id="KW-0949">S-adenosyl-L-methionine</keyword>
<protein>
    <recommendedName>
        <fullName evidence="7">Probable ribosomal RNA small subunit methyltransferase A</fullName>
        <ecNumber evidence="7">2.1.1.-</ecNumber>
    </recommendedName>
    <alternativeName>
        <fullName evidence="7">16S rRNA dimethyladenosine transferase</fullName>
    </alternativeName>
    <alternativeName>
        <fullName evidence="7">16S rRNA dimethylase</fullName>
    </alternativeName>
    <alternativeName>
        <fullName evidence="7">S-adenosylmethionine-6-N',N'-adenosyl(rRNA) dimethyltransferase</fullName>
    </alternativeName>
</protein>
<dbReference type="Proteomes" id="UP000192050">
    <property type="component" value="Chromosome"/>
</dbReference>
<evidence type="ECO:0000256" key="8">
    <source>
        <dbReference type="PROSITE-ProRule" id="PRU01026"/>
    </source>
</evidence>
<evidence type="ECO:0000256" key="3">
    <source>
        <dbReference type="ARBA" id="ARBA00022603"/>
    </source>
</evidence>
<evidence type="ECO:0000313" key="13">
    <source>
        <dbReference type="Proteomes" id="UP000546917"/>
    </source>
</evidence>
<dbReference type="EMBL" id="CP015363">
    <property type="protein sequence ID" value="ARD83983.1"/>
    <property type="molecule type" value="Genomic_DNA"/>
</dbReference>
<dbReference type="Gene3D" id="1.10.8.100">
    <property type="entry name" value="Ribosomal RNA adenine dimethylase-like, domain 2"/>
    <property type="match status" value="1"/>
</dbReference>
<gene>
    <name evidence="7 11" type="primary">rsmA</name>
    <name evidence="7" type="synonym">ksgA</name>
    <name evidence="10" type="ORF">FAD_0048</name>
    <name evidence="11" type="ORF">HLB00_02660</name>
</gene>
<dbReference type="RefSeq" id="WP_081141265.1">
    <property type="nucleotide sequence ID" value="NZ_CP015363.1"/>
</dbReference>
<feature type="binding site" evidence="7 8">
    <location>
        <position position="103"/>
    </location>
    <ligand>
        <name>S-adenosyl-L-methionine</name>
        <dbReference type="ChEBI" id="CHEBI:59789"/>
    </ligand>
</feature>
<dbReference type="KEGG" id="fai:FAD_0048"/>
<evidence type="ECO:0000313" key="12">
    <source>
        <dbReference type="Proteomes" id="UP000192050"/>
    </source>
</evidence>
<dbReference type="AlphaFoldDB" id="A0A1V0N1I6"/>
<dbReference type="Pfam" id="PF00398">
    <property type="entry name" value="RrnaAD"/>
    <property type="match status" value="1"/>
</dbReference>
<keyword evidence="3 7" id="KW-0489">Methyltransferase</keyword>
<dbReference type="GO" id="GO:0000179">
    <property type="term" value="F:rRNA (adenine-N6,N6-)-dimethyltransferase activity"/>
    <property type="evidence" value="ECO:0007669"/>
    <property type="project" value="UniProtKB-UniRule"/>
</dbReference>
<comment type="function">
    <text evidence="7">Specifically dimethylates two adjacent adenosines in the loop of a conserved hairpin near the 3'-end of 16S rRNA in the 30S particle. May play a critical role in biogenesis of 30S subunits.</text>
</comment>
<evidence type="ECO:0000259" key="9">
    <source>
        <dbReference type="SMART" id="SM00650"/>
    </source>
</evidence>
<feature type="domain" description="Ribosomal RNA adenine methylase transferase N-terminal" evidence="9">
    <location>
        <begin position="19"/>
        <end position="186"/>
    </location>
</feature>
<accession>A0A1V0N1I6</accession>
<keyword evidence="12" id="KW-1185">Reference proteome</keyword>
<proteinExistence type="inferred from homology"/>
<dbReference type="PROSITE" id="PS51689">
    <property type="entry name" value="SAM_RNA_A_N6_MT"/>
    <property type="match status" value="1"/>
</dbReference>
<evidence type="ECO:0000256" key="2">
    <source>
        <dbReference type="ARBA" id="ARBA00022552"/>
    </source>
</evidence>
<dbReference type="InterPro" id="IPR029063">
    <property type="entry name" value="SAM-dependent_MTases_sf"/>
</dbReference>
<comment type="subcellular location">
    <subcellularLocation>
        <location evidence="7">Cytoplasm</location>
    </subcellularLocation>
</comment>
<dbReference type="PROSITE" id="PS01131">
    <property type="entry name" value="RRNA_A_DIMETH"/>
    <property type="match status" value="1"/>
</dbReference>
<feature type="binding site" evidence="7 8">
    <location>
        <position position="14"/>
    </location>
    <ligand>
        <name>S-adenosyl-L-methionine</name>
        <dbReference type="ChEBI" id="CHEBI:59789"/>
    </ligand>
</feature>
<evidence type="ECO:0000256" key="5">
    <source>
        <dbReference type="ARBA" id="ARBA00022691"/>
    </source>
</evidence>
<evidence type="ECO:0000256" key="1">
    <source>
        <dbReference type="ARBA" id="ARBA00022490"/>
    </source>
</evidence>
<dbReference type="InterPro" id="IPR001737">
    <property type="entry name" value="KsgA/Erm"/>
</dbReference>
<keyword evidence="4 7" id="KW-0808">Transferase</keyword>
<dbReference type="InterPro" id="IPR020596">
    <property type="entry name" value="rRNA_Ade_Mease_Trfase_CS"/>
</dbReference>
<dbReference type="PANTHER" id="PTHR11727">
    <property type="entry name" value="DIMETHYLADENOSINE TRANSFERASE"/>
    <property type="match status" value="1"/>
</dbReference>
<dbReference type="Gene3D" id="3.40.50.150">
    <property type="entry name" value="Vaccinia Virus protein VP39"/>
    <property type="match status" value="1"/>
</dbReference>
<keyword evidence="1 7" id="KW-0963">Cytoplasm</keyword>
<dbReference type="STRING" id="74969.FAD_0048"/>
<feature type="binding site" evidence="7 8">
    <location>
        <position position="39"/>
    </location>
    <ligand>
        <name>S-adenosyl-L-methionine</name>
        <dbReference type="ChEBI" id="CHEBI:59789"/>
    </ligand>
</feature>
<dbReference type="SMART" id="SM00650">
    <property type="entry name" value="rADc"/>
    <property type="match status" value="1"/>
</dbReference>
<dbReference type="NCBIfam" id="TIGR00755">
    <property type="entry name" value="ksgA"/>
    <property type="match status" value="1"/>
</dbReference>
<dbReference type="InterPro" id="IPR011530">
    <property type="entry name" value="rRNA_adenine_dimethylase"/>
</dbReference>
<name>A0A1V0N1I6_9ARCH</name>
<dbReference type="HAMAP" id="MF_00607">
    <property type="entry name" value="16SrRNA_methyltr_A"/>
    <property type="match status" value="1"/>
</dbReference>
<reference evidence="10 12" key="1">
    <citation type="submission" date="2011-10" db="EMBL/GenBank/DDBJ databases">
        <title>Metabolic and evolutionary patterns in the extreme acidophile Ferroplasma acidiphilum.</title>
        <authorList>
            <person name="Golyshina O.V."/>
            <person name="Kozyavkin S.A."/>
            <person name="Tatusov R.L."/>
            <person name="Slesarev A.I."/>
            <person name="Golyshin P.N."/>
        </authorList>
    </citation>
    <scope>NUCLEOTIDE SEQUENCE [LARGE SCALE GENOMIC DNA]</scope>
    <source>
        <strain evidence="10">Berkeley</strain>
        <strain evidence="12">Y</strain>
    </source>
</reference>
<dbReference type="InterPro" id="IPR023165">
    <property type="entry name" value="rRNA_Ade_diMease-like_C"/>
</dbReference>